<keyword evidence="2" id="KW-1185">Reference proteome</keyword>
<keyword evidence="1" id="KW-0812">Transmembrane</keyword>
<reference evidence="3" key="1">
    <citation type="submission" date="2022-11" db="UniProtKB">
        <authorList>
            <consortium name="WormBaseParasite"/>
        </authorList>
    </citation>
    <scope>IDENTIFICATION</scope>
</reference>
<feature type="transmembrane region" description="Helical" evidence="1">
    <location>
        <begin position="48"/>
        <end position="71"/>
    </location>
</feature>
<sequence>MILLMTCIADSVLALICFVVRPALLSGRGYLICVSNGFFANQNRMFDLFGLSIYCAALHSSMVCIAAQFVYRYRFTCYDKDPKNPSFVWQTALFIVTYCITQATDAAWMFALDIGDDHRQEGLEIMTKIYGWQYDNSSLPYPTMSHKAEIKSFVHNSFYMLSSAGGYTIIIYCQSKIIAYMGQFGSSSRASTRKMHEEFNRTLMALAITPLILLMGPEFLHALTIMLETESPLSAMLTLSTTLIAVVNPLTTMYLVKTYRRTIQRFLGSCCFGIGNRIAGEQGFVTATSIGESSTNLSKAPIASVVSSRVTADYTLHNIVE</sequence>
<protein>
    <submittedName>
        <fullName evidence="3">G protein-coupled receptor</fullName>
    </submittedName>
</protein>
<dbReference type="SUPFAM" id="SSF81321">
    <property type="entry name" value="Family A G protein-coupled receptor-like"/>
    <property type="match status" value="1"/>
</dbReference>
<dbReference type="InterPro" id="IPR019428">
    <property type="entry name" value="7TM_GPCR_serpentine_rcpt_Str"/>
</dbReference>
<proteinExistence type="predicted"/>
<feature type="transmembrane region" description="Helical" evidence="1">
    <location>
        <begin position="233"/>
        <end position="256"/>
    </location>
</feature>
<dbReference type="Pfam" id="PF10326">
    <property type="entry name" value="7TM_GPCR_Str"/>
    <property type="match status" value="1"/>
</dbReference>
<feature type="transmembrane region" description="Helical" evidence="1">
    <location>
        <begin position="92"/>
        <end position="111"/>
    </location>
</feature>
<keyword evidence="1" id="KW-0472">Membrane</keyword>
<name>A0A915EI62_9BILA</name>
<keyword evidence="1" id="KW-1133">Transmembrane helix</keyword>
<dbReference type="Proteomes" id="UP000887574">
    <property type="component" value="Unplaced"/>
</dbReference>
<accession>A0A915EI62</accession>
<dbReference type="PANTHER" id="PTHR22943:SF248">
    <property type="entry name" value="SEVEN TM RECEPTOR"/>
    <property type="match status" value="1"/>
</dbReference>
<dbReference type="WBParaSite" id="jg5618">
    <property type="protein sequence ID" value="jg5618"/>
    <property type="gene ID" value="jg5618"/>
</dbReference>
<evidence type="ECO:0000256" key="1">
    <source>
        <dbReference type="SAM" id="Phobius"/>
    </source>
</evidence>
<feature type="transmembrane region" description="Helical" evidence="1">
    <location>
        <begin position="203"/>
        <end position="227"/>
    </location>
</feature>
<dbReference type="PANTHER" id="PTHR22943">
    <property type="entry name" value="7-TRANSMEMBRANE DOMAIN RECEPTOR C.ELEGANS"/>
    <property type="match status" value="1"/>
</dbReference>
<organism evidence="2 3">
    <name type="scientific">Ditylenchus dipsaci</name>
    <dbReference type="NCBI Taxonomy" id="166011"/>
    <lineage>
        <taxon>Eukaryota</taxon>
        <taxon>Metazoa</taxon>
        <taxon>Ecdysozoa</taxon>
        <taxon>Nematoda</taxon>
        <taxon>Chromadorea</taxon>
        <taxon>Rhabditida</taxon>
        <taxon>Tylenchina</taxon>
        <taxon>Tylenchomorpha</taxon>
        <taxon>Sphaerularioidea</taxon>
        <taxon>Anguinidae</taxon>
        <taxon>Anguininae</taxon>
        <taxon>Ditylenchus</taxon>
    </lineage>
</organism>
<evidence type="ECO:0000313" key="3">
    <source>
        <dbReference type="WBParaSite" id="jg5618"/>
    </source>
</evidence>
<evidence type="ECO:0000313" key="2">
    <source>
        <dbReference type="Proteomes" id="UP000887574"/>
    </source>
</evidence>
<feature type="transmembrane region" description="Helical" evidence="1">
    <location>
        <begin position="158"/>
        <end position="182"/>
    </location>
</feature>
<dbReference type="AlphaFoldDB" id="A0A915EI62"/>